<dbReference type="InterPro" id="IPR032710">
    <property type="entry name" value="NTF2-like_dom_sf"/>
</dbReference>
<comment type="caution">
    <text evidence="2">The sequence shown here is derived from an EMBL/GenBank/DDBJ whole genome shotgun (WGS) entry which is preliminary data.</text>
</comment>
<gene>
    <name evidence="2" type="ORF">FK219_009525</name>
</gene>
<dbReference type="SUPFAM" id="SSF54427">
    <property type="entry name" value="NTF2-like"/>
    <property type="match status" value="1"/>
</dbReference>
<evidence type="ECO:0000313" key="3">
    <source>
        <dbReference type="Proteomes" id="UP000818266"/>
    </source>
</evidence>
<reference evidence="2 3" key="1">
    <citation type="submission" date="2020-03" db="EMBL/GenBank/DDBJ databases">
        <title>Chryseoglobus sp. isolated from a deep-sea seamount.</title>
        <authorList>
            <person name="Zhang D.-C."/>
        </authorList>
    </citation>
    <scope>NUCLEOTIDE SEQUENCE [LARGE SCALE GENOMIC DNA]</scope>
    <source>
        <strain evidence="2 3">KN1116</strain>
    </source>
</reference>
<feature type="domain" description="DUF4440" evidence="1">
    <location>
        <begin position="13"/>
        <end position="112"/>
    </location>
</feature>
<proteinExistence type="predicted"/>
<organism evidence="2 3">
    <name type="scientific">Microcella pacifica</name>
    <dbReference type="NCBI Taxonomy" id="2591847"/>
    <lineage>
        <taxon>Bacteria</taxon>
        <taxon>Bacillati</taxon>
        <taxon>Actinomycetota</taxon>
        <taxon>Actinomycetes</taxon>
        <taxon>Micrococcales</taxon>
        <taxon>Microbacteriaceae</taxon>
        <taxon>Microcella</taxon>
    </lineage>
</organism>
<dbReference type="Pfam" id="PF14534">
    <property type="entry name" value="DUF4440"/>
    <property type="match status" value="1"/>
</dbReference>
<accession>A0A9E5JPL4</accession>
<sequence length="122" mass="13721">MTAITDDLPAQLIRQEHDGWEALCRGEGGTHYHHAMTEDAVMVVDTGVIERGAVLAALEGSPWDSYELSEQRVVRLGDRAAILVYRVRAVRGDDVVDRRMSTTYVYQEGRWRTAAHQQTPVL</sequence>
<evidence type="ECO:0000259" key="1">
    <source>
        <dbReference type="Pfam" id="PF14534"/>
    </source>
</evidence>
<dbReference type="Gene3D" id="3.10.450.50">
    <property type="match status" value="1"/>
</dbReference>
<protein>
    <submittedName>
        <fullName evidence="2">Nuclear transport factor 2 family protein</fullName>
    </submittedName>
</protein>
<evidence type="ECO:0000313" key="2">
    <source>
        <dbReference type="EMBL" id="NHF63474.1"/>
    </source>
</evidence>
<dbReference type="InterPro" id="IPR027843">
    <property type="entry name" value="DUF4440"/>
</dbReference>
<dbReference type="EMBL" id="VIKT02000015">
    <property type="protein sequence ID" value="NHF63474.1"/>
    <property type="molecule type" value="Genomic_DNA"/>
</dbReference>
<dbReference type="AlphaFoldDB" id="A0A9E5JPL4"/>
<name>A0A9E5JPL4_9MICO</name>
<dbReference type="Proteomes" id="UP000818266">
    <property type="component" value="Unassembled WGS sequence"/>
</dbReference>
<dbReference type="OrthoDB" id="582586at2"/>
<keyword evidence="3" id="KW-1185">Reference proteome</keyword>
<dbReference type="RefSeq" id="WP_152583871.1">
    <property type="nucleotide sequence ID" value="NZ_JAVJPO010000024.1"/>
</dbReference>